<dbReference type="GO" id="GO:0005634">
    <property type="term" value="C:nucleus"/>
    <property type="evidence" value="ECO:0007669"/>
    <property type="project" value="TreeGrafter"/>
</dbReference>
<dbReference type="AlphaFoldDB" id="A0AAN4ZCJ0"/>
<proteinExistence type="predicted"/>
<dbReference type="GO" id="GO:0005657">
    <property type="term" value="C:replication fork"/>
    <property type="evidence" value="ECO:0007669"/>
    <property type="project" value="TreeGrafter"/>
</dbReference>
<dbReference type="PANTHER" id="PTHR15949">
    <property type="entry name" value="TESTIS-EXPRESSED PROTEIN 264"/>
    <property type="match status" value="1"/>
</dbReference>
<feature type="non-terminal residue" evidence="1">
    <location>
        <position position="1"/>
    </location>
</feature>
<dbReference type="GO" id="GO:0005789">
    <property type="term" value="C:endoplasmic reticulum membrane"/>
    <property type="evidence" value="ECO:0007669"/>
    <property type="project" value="TreeGrafter"/>
</dbReference>
<dbReference type="GO" id="GO:0000421">
    <property type="term" value="C:autophagosome membrane"/>
    <property type="evidence" value="ECO:0007669"/>
    <property type="project" value="TreeGrafter"/>
</dbReference>
<accession>A0AAN4ZCJ0</accession>
<comment type="caution">
    <text evidence="1">The sequence shown here is derived from an EMBL/GenBank/DDBJ whole genome shotgun (WGS) entry which is preliminary data.</text>
</comment>
<sequence>SSEIMLWEAAIVAAVGVLALKYFGCFDTPEVSISENPSAFAGGLTVYYKYHVGAFSGAYSISRDIMNLIPNKVARGFGIFYDDPNTVPEHLHKTAVGVIVKVGSEDLVKPEIIEMLKERGLKKMEIPAVYRSITSSCSMNIACAVLPDSLNPIVKMYRAIEEYAKSNSLCMSMVMELYALDSSLITVHFPLDNREGFVVPE</sequence>
<dbReference type="PANTHER" id="PTHR15949:SF3">
    <property type="entry name" value="TESTIS-EXPRESSED PROTEIN 264"/>
    <property type="match status" value="1"/>
</dbReference>
<dbReference type="Proteomes" id="UP001328107">
    <property type="component" value="Unassembled WGS sequence"/>
</dbReference>
<dbReference type="EMBL" id="BTRK01000002">
    <property type="protein sequence ID" value="GMR38692.1"/>
    <property type="molecule type" value="Genomic_DNA"/>
</dbReference>
<evidence type="ECO:0000313" key="1">
    <source>
        <dbReference type="EMBL" id="GMR38692.1"/>
    </source>
</evidence>
<dbReference type="GO" id="GO:0061709">
    <property type="term" value="P:reticulophagy"/>
    <property type="evidence" value="ECO:0007669"/>
    <property type="project" value="TreeGrafter"/>
</dbReference>
<keyword evidence="2" id="KW-1185">Reference proteome</keyword>
<gene>
    <name evidence="1" type="ORF">PMAYCL1PPCAC_08887</name>
</gene>
<protein>
    <submittedName>
        <fullName evidence="1">Uncharacterized protein</fullName>
    </submittedName>
</protein>
<name>A0AAN4ZCJ0_9BILA</name>
<evidence type="ECO:0000313" key="2">
    <source>
        <dbReference type="Proteomes" id="UP001328107"/>
    </source>
</evidence>
<feature type="non-terminal residue" evidence="1">
    <location>
        <position position="201"/>
    </location>
</feature>
<dbReference type="GO" id="GO:0106300">
    <property type="term" value="P:protein-DNA covalent cross-linking repair"/>
    <property type="evidence" value="ECO:0007669"/>
    <property type="project" value="TreeGrafter"/>
</dbReference>
<organism evidence="1 2">
    <name type="scientific">Pristionchus mayeri</name>
    <dbReference type="NCBI Taxonomy" id="1317129"/>
    <lineage>
        <taxon>Eukaryota</taxon>
        <taxon>Metazoa</taxon>
        <taxon>Ecdysozoa</taxon>
        <taxon>Nematoda</taxon>
        <taxon>Chromadorea</taxon>
        <taxon>Rhabditida</taxon>
        <taxon>Rhabditina</taxon>
        <taxon>Diplogasteromorpha</taxon>
        <taxon>Diplogasteroidea</taxon>
        <taxon>Neodiplogasteridae</taxon>
        <taxon>Pristionchus</taxon>
    </lineage>
</organism>
<reference evidence="2" key="1">
    <citation type="submission" date="2022-10" db="EMBL/GenBank/DDBJ databases">
        <title>Genome assembly of Pristionchus species.</title>
        <authorList>
            <person name="Yoshida K."/>
            <person name="Sommer R.J."/>
        </authorList>
    </citation>
    <scope>NUCLEOTIDE SEQUENCE [LARGE SCALE GENOMIC DNA]</scope>
    <source>
        <strain evidence="2">RS5460</strain>
    </source>
</reference>